<protein>
    <recommendedName>
        <fullName evidence="4">Agmatine deiminase</fullName>
    </recommendedName>
</protein>
<dbReference type="InterPro" id="IPR007466">
    <property type="entry name" value="Peptidyl-Arg-deiminase_porph"/>
</dbReference>
<evidence type="ECO:0000313" key="2">
    <source>
        <dbReference type="EMBL" id="OJJ24752.1"/>
    </source>
</evidence>
<dbReference type="STRING" id="1925591.BI308_15070"/>
<sequence>MKLKKYRLLLIGVFLFTLLGCLSSGGKEMHEFNPTIRVPAEWETHAGTWMQWPSAYESEMRPEFAQIIDIIQDYEPVHLLTSSEAEKRRAKQFLLKKGVPNTQITWHIVPVDNAWLRDNGPIYVTDGIDLWIQNWRFDAWGGNFGPDIEYKNDNQVPIYIGEYLGLPIEDYQDYVLEKGNLEFNGAGTLVLNWDCQDDRNPGMTQREHETILKQAFGVHTIIWAYGHHRDDGTTGHIDGIARFVDRNTLMVADYDRSKTERNLARAAKEAGLEVVRYPGNPNWLVGNGFVLAMGEGEERIDAALKSELEFLFPDRQIHLIHAEAIFDSGGGIHCVTNDQPA</sequence>
<dbReference type="SUPFAM" id="SSF55909">
    <property type="entry name" value="Pentein"/>
    <property type="match status" value="1"/>
</dbReference>
<accession>A0A1L9QQ36</accession>
<proteinExistence type="predicted"/>
<organism evidence="2 3">
    <name type="scientific">Roseofilum reptotaenium AO1-A</name>
    <dbReference type="NCBI Taxonomy" id="1925591"/>
    <lineage>
        <taxon>Bacteria</taxon>
        <taxon>Bacillati</taxon>
        <taxon>Cyanobacteriota</taxon>
        <taxon>Cyanophyceae</taxon>
        <taxon>Desertifilales</taxon>
        <taxon>Desertifilaceae</taxon>
        <taxon>Roseofilum</taxon>
    </lineage>
</organism>
<dbReference type="Pfam" id="PF04371">
    <property type="entry name" value="PAD_porph"/>
    <property type="match status" value="2"/>
</dbReference>
<keyword evidence="1" id="KW-0378">Hydrolase</keyword>
<evidence type="ECO:0000256" key="1">
    <source>
        <dbReference type="ARBA" id="ARBA00022801"/>
    </source>
</evidence>
<dbReference type="GO" id="GO:0004668">
    <property type="term" value="F:protein-arginine deiminase activity"/>
    <property type="evidence" value="ECO:0007669"/>
    <property type="project" value="InterPro"/>
</dbReference>
<reference evidence="2" key="1">
    <citation type="submission" date="2016-10" db="EMBL/GenBank/DDBJ databases">
        <title>CRISPR-Cas defence system in Roseofilum reptotaenium: evidence of a bacteriophage-cyanobacterium arms race in the coral black band disease.</title>
        <authorList>
            <person name="Buerger P."/>
            <person name="Wood-Charlson E.M."/>
            <person name="Weynberg K.D."/>
            <person name="Willis B."/>
            <person name="Van Oppen M.J."/>
        </authorList>
    </citation>
    <scope>NUCLEOTIDE SEQUENCE [LARGE SCALE GENOMIC DNA]</scope>
    <source>
        <strain evidence="2">AO1-A</strain>
    </source>
</reference>
<dbReference type="PANTHER" id="PTHR31377">
    <property type="entry name" value="AGMATINE DEIMINASE-RELATED"/>
    <property type="match status" value="1"/>
</dbReference>
<evidence type="ECO:0008006" key="4">
    <source>
        <dbReference type="Google" id="ProtNLM"/>
    </source>
</evidence>
<dbReference type="GO" id="GO:0009446">
    <property type="term" value="P:putrescine biosynthetic process"/>
    <property type="evidence" value="ECO:0007669"/>
    <property type="project" value="InterPro"/>
</dbReference>
<dbReference type="PROSITE" id="PS51257">
    <property type="entry name" value="PROKAR_LIPOPROTEIN"/>
    <property type="match status" value="1"/>
</dbReference>
<dbReference type="AlphaFoldDB" id="A0A1L9QQ36"/>
<dbReference type="EMBL" id="MLAW01000026">
    <property type="protein sequence ID" value="OJJ24752.1"/>
    <property type="molecule type" value="Genomic_DNA"/>
</dbReference>
<dbReference type="Gene3D" id="3.75.10.10">
    <property type="entry name" value="L-arginine/glycine Amidinotransferase, Chain A"/>
    <property type="match status" value="1"/>
</dbReference>
<gene>
    <name evidence="2" type="ORF">BI308_15070</name>
</gene>
<keyword evidence="3" id="KW-1185">Reference proteome</keyword>
<dbReference type="GO" id="GO:0047632">
    <property type="term" value="F:agmatine deiminase activity"/>
    <property type="evidence" value="ECO:0007669"/>
    <property type="project" value="TreeGrafter"/>
</dbReference>
<name>A0A1L9QQ36_9CYAN</name>
<dbReference type="PANTHER" id="PTHR31377:SF0">
    <property type="entry name" value="AGMATINE DEIMINASE-RELATED"/>
    <property type="match status" value="1"/>
</dbReference>
<dbReference type="Proteomes" id="UP000183940">
    <property type="component" value="Unassembled WGS sequence"/>
</dbReference>
<comment type="caution">
    <text evidence="2">The sequence shown here is derived from an EMBL/GenBank/DDBJ whole genome shotgun (WGS) entry which is preliminary data.</text>
</comment>
<evidence type="ECO:0000313" key="3">
    <source>
        <dbReference type="Proteomes" id="UP000183940"/>
    </source>
</evidence>